<organism evidence="1 2">
    <name type="scientific">Willisornis vidua</name>
    <name type="common">Xingu scale-backed antbird</name>
    <dbReference type="NCBI Taxonomy" id="1566151"/>
    <lineage>
        <taxon>Eukaryota</taxon>
        <taxon>Metazoa</taxon>
        <taxon>Chordata</taxon>
        <taxon>Craniata</taxon>
        <taxon>Vertebrata</taxon>
        <taxon>Euteleostomi</taxon>
        <taxon>Archelosauria</taxon>
        <taxon>Archosauria</taxon>
        <taxon>Dinosauria</taxon>
        <taxon>Saurischia</taxon>
        <taxon>Theropoda</taxon>
        <taxon>Coelurosauria</taxon>
        <taxon>Aves</taxon>
        <taxon>Neognathae</taxon>
        <taxon>Neoaves</taxon>
        <taxon>Telluraves</taxon>
        <taxon>Australaves</taxon>
        <taxon>Passeriformes</taxon>
        <taxon>Thamnophilidae</taxon>
        <taxon>Willisornis</taxon>
    </lineage>
</organism>
<name>A0ABQ9D8E6_9PASS</name>
<protein>
    <submittedName>
        <fullName evidence="1">Rna-directed dna polymerase from mobile element jockey-like</fullName>
    </submittedName>
</protein>
<gene>
    <name evidence="1" type="ORF">WISP_88032</name>
</gene>
<evidence type="ECO:0000313" key="2">
    <source>
        <dbReference type="Proteomes" id="UP001145742"/>
    </source>
</evidence>
<keyword evidence="2" id="KW-1185">Reference proteome</keyword>
<comment type="caution">
    <text evidence="1">The sequence shown here is derived from an EMBL/GenBank/DDBJ whole genome shotgun (WGS) entry which is preliminary data.</text>
</comment>
<reference evidence="1" key="1">
    <citation type="submission" date="2019-10" db="EMBL/GenBank/DDBJ databases">
        <authorList>
            <person name="Soares A.E.R."/>
            <person name="Aleixo A."/>
            <person name="Schneider P."/>
            <person name="Miyaki C.Y."/>
            <person name="Schneider M.P."/>
            <person name="Mello C."/>
            <person name="Vasconcelos A.T.R."/>
        </authorList>
    </citation>
    <scope>NUCLEOTIDE SEQUENCE</scope>
    <source>
        <tissue evidence="1">Muscle</tissue>
    </source>
</reference>
<proteinExistence type="predicted"/>
<dbReference type="PANTHER" id="PTHR33332">
    <property type="entry name" value="REVERSE TRANSCRIPTASE DOMAIN-CONTAINING PROTEIN"/>
    <property type="match status" value="1"/>
</dbReference>
<evidence type="ECO:0000313" key="1">
    <source>
        <dbReference type="EMBL" id="KAJ7413829.1"/>
    </source>
</evidence>
<dbReference type="EMBL" id="WHWB01034116">
    <property type="protein sequence ID" value="KAJ7413829.1"/>
    <property type="molecule type" value="Genomic_DNA"/>
</dbReference>
<sequence length="151" mass="17180">MGQVLSESQTSPANPEKDELLCFYPNLAMQSHLDRLERGVHVNLMKFNKVKCKILHLGQDNPKHRYKVGREWIDSSSGKKDLGILDETLYMTWQWALAAQKVNCVLGCIPSRAGSSSSQFYRDCRSGYTAITTAIIYEGTMFGQIYHQHHL</sequence>
<accession>A0ABQ9D8E6</accession>
<dbReference type="Proteomes" id="UP001145742">
    <property type="component" value="Unassembled WGS sequence"/>
</dbReference>